<dbReference type="Proteomes" id="UP000831701">
    <property type="component" value="Chromosome 8"/>
</dbReference>
<protein>
    <submittedName>
        <fullName evidence="1">Uncharacterized protein</fullName>
    </submittedName>
</protein>
<sequence length="1768" mass="197903">MADAASAEDTLPEEEREFQKIIALIGGKERIYLVSDVREGKEADGEDAGVMQEFLRDMFPGSPPPSGHGDTASANHVCSKAEAAKSNEIPLTVRPEDLDLRACGGGEDREEERREKRPTRNGNVQRTAARRANIYSLQRTIDSPLIVFIFRQTFLRKTSNERCLKEILKDVKARTKRARIGRPALIGLIHSRQESAETRQCAQLLDGLIRSVFRKHSPETVWVGCFIPKTEARVLSIKKNACKVVYSSQTAGREPAFLAIPMFVLASEKRSHKPGQQLFIRKAKRQVDPYAGQRQALVFKRSFNKDLTKAGLPKELTRILQISNITFNIIFVVEMALKLLALKWSYFGDRNNIFDYAIVMAHTDMHSLKSFFPVCMFLGICNVTGNPKGNLSLKRCIHLFRMCCQRVISHTMFDHVHHHYFREGRGIDPKSTVLALGLVFGKESYLRSTWNVVDGSLVILPLVHIFVSMIGNGKNNSLGILKVLRLLRTLCPQRVIKQAPKLKLAVEALIASVKPIGNVIFISCTFFFFFGFLGVQLFKGKFCHCVGQDTRNITNKADCLLANYHWVQKPYNFDNLPQALMSLFVMYSKDGWVNLMYDGLDVVGVDKQYVQRLTEYSYYVFTAILIIKVILKVVAFGVLRFIRISCNLLDVAVILISIISIVFTEMKMADAIPINPSILRVCRVLRLAQVLKAKKIQVLLKTIIKTLSEVGNICLLFTFFFFIYAALGVELFGKLAGIISLLDEEEPQLKKFTQNWFVNYVSATSLFHLQEFALHKLDSIVNDFWAEISGSVDKIEVLYEDETFRSRAFAALVASKVFYHLGAFEESLNYALGAGELFNVTDDSEYVETIIAKCIDHYTKLRVENAELPEDEEKKSIDPRLEGIVNKMFLRCLDDHKYKQAIGIALETRRLDMFEKTILESNDVSGLLAYSLKVCMSLMQNKKFRNEVLRVLVKLYMNLEKPDFINVCQCLIFLDDPQAVSDILEKLVKEDNLLMAYQICFDLYESASQQFLSSVIQNLRTVGTPIPAVPGSTNTGTVPTPDKDSDAMETDDKAGSSPAGKPETKDEPKDQNAKMIKILSGEMAIELHLQFLIRNNNTDLMILKNTKDAVRNSVCHTATVIANSFMHTGTTSDQFLRENLEWLARATNWAKFTATASLGVIHKGHEKEALQLMATYLPKDTSPGSAYQEGGGLYALGLIHANHGGDIIDYLLSQLKNASNDIVRHGGALGLGLAALGTARQDVYDLLKSNLYQDDAVTGEAAGLALGLVMLGSKSAQAIEDMVGYAQETQHEKILRGLAVGIALVMYGRMEEADALIESLCRDKDPILRRSGMYTVGMAYCGSGNNKAIRRLLHVAVSDVNDDVRRAAVESIGFILFRTPEQCPSVVSLLSESYNPHVRCGAAMALGICCAGTGNKMIIYEHHKSGDNTHLNNTTNFSVMLFPPQEAINLLEPMTNDPVNYVRQGALIASALIMIQQTEVTCPKVNQFRQLYAKVINDKHDDVMAKFGAILAQGILDAGGRNVTISLQSRTGHTHMPSMVGLLVFTQFWFWFPLSHFLSLAFTPTAIIGLNKDLKMPKVQYRSNCKPSTFAYPPALEVPKEKEKEKVSTAVLSITAKAKKKEKEKKEKEEEKMEVVSGNAVLFPGKVISRSSDAENAASLSQEVQEGEKEKEKKDEEKEKEKKKEAEPNFQLLENPARVMPAQLKVLTMPETCRYQPFKPLHTGGIIIMKDTSEEEEELVEPVSAHGPKIEEEEQEPEPPEPFEYIDE</sequence>
<evidence type="ECO:0000313" key="1">
    <source>
        <dbReference type="EMBL" id="KAI3368697.1"/>
    </source>
</evidence>
<dbReference type="EMBL" id="CM041538">
    <property type="protein sequence ID" value="KAI3368697.1"/>
    <property type="molecule type" value="Genomic_DNA"/>
</dbReference>
<keyword evidence="2" id="KW-1185">Reference proteome</keyword>
<comment type="caution">
    <text evidence="1">The sequence shown here is derived from an EMBL/GenBank/DDBJ whole genome shotgun (WGS) entry which is preliminary data.</text>
</comment>
<evidence type="ECO:0000313" key="2">
    <source>
        <dbReference type="Proteomes" id="UP000831701"/>
    </source>
</evidence>
<proteinExistence type="predicted"/>
<gene>
    <name evidence="1" type="ORF">L3Q82_025692</name>
</gene>
<organism evidence="1 2">
    <name type="scientific">Scortum barcoo</name>
    <name type="common">barcoo grunter</name>
    <dbReference type="NCBI Taxonomy" id="214431"/>
    <lineage>
        <taxon>Eukaryota</taxon>
        <taxon>Metazoa</taxon>
        <taxon>Chordata</taxon>
        <taxon>Craniata</taxon>
        <taxon>Vertebrata</taxon>
        <taxon>Euteleostomi</taxon>
        <taxon>Actinopterygii</taxon>
        <taxon>Neopterygii</taxon>
        <taxon>Teleostei</taxon>
        <taxon>Neoteleostei</taxon>
        <taxon>Acanthomorphata</taxon>
        <taxon>Eupercaria</taxon>
        <taxon>Centrarchiformes</taxon>
        <taxon>Terapontoidei</taxon>
        <taxon>Terapontidae</taxon>
        <taxon>Scortum</taxon>
    </lineage>
</organism>
<accession>A0ACB8WL54</accession>
<name>A0ACB8WL54_9TELE</name>
<reference evidence="1" key="1">
    <citation type="submission" date="2022-04" db="EMBL/GenBank/DDBJ databases">
        <title>Jade perch genome.</title>
        <authorList>
            <person name="Chao B."/>
        </authorList>
    </citation>
    <scope>NUCLEOTIDE SEQUENCE</scope>
    <source>
        <strain evidence="1">CB-2022</strain>
    </source>
</reference>